<dbReference type="Proteomes" id="UP001198901">
    <property type="component" value="Unassembled WGS sequence"/>
</dbReference>
<reference evidence="2" key="1">
    <citation type="submission" date="2023-07" db="EMBL/GenBank/DDBJ databases">
        <authorList>
            <person name="Yue Y."/>
        </authorList>
    </citation>
    <scope>NUCLEOTIDE SEQUENCE [LARGE SCALE GENOMIC DNA]</scope>
    <source>
        <strain evidence="2">D23</strain>
    </source>
</reference>
<dbReference type="RefSeq" id="WP_224531834.1">
    <property type="nucleotide sequence ID" value="NZ_JAIUJR010000015.1"/>
</dbReference>
<proteinExistence type="predicted"/>
<gene>
    <name evidence="1" type="ORF">LBU54_14825</name>
</gene>
<sequence>EFEEQSQIAFSMSCVLFWLEARPRAIFCVKGLVQFGLALCCEQFTLRCTVSEAAQIKVRPGRIVHNGLVYAHSARIGLIDAYTML</sequence>
<evidence type="ECO:0000313" key="2">
    <source>
        <dbReference type="Proteomes" id="UP001198901"/>
    </source>
</evidence>
<name>A0ABS7XWT0_9FLAO</name>
<keyword evidence="2" id="KW-1185">Reference proteome</keyword>
<protein>
    <submittedName>
        <fullName evidence="1">Uncharacterized protein</fullName>
    </submittedName>
</protein>
<evidence type="ECO:0000313" key="1">
    <source>
        <dbReference type="EMBL" id="MCA0133868.1"/>
    </source>
</evidence>
<feature type="non-terminal residue" evidence="1">
    <location>
        <position position="1"/>
    </location>
</feature>
<comment type="caution">
    <text evidence="1">The sequence shown here is derived from an EMBL/GenBank/DDBJ whole genome shotgun (WGS) entry which is preliminary data.</text>
</comment>
<accession>A0ABS7XWT0</accession>
<organism evidence="1 2">
    <name type="scientific">Winogradskyella alexanderae</name>
    <dbReference type="NCBI Taxonomy" id="2877123"/>
    <lineage>
        <taxon>Bacteria</taxon>
        <taxon>Pseudomonadati</taxon>
        <taxon>Bacteroidota</taxon>
        <taxon>Flavobacteriia</taxon>
        <taxon>Flavobacteriales</taxon>
        <taxon>Flavobacteriaceae</taxon>
        <taxon>Winogradskyella</taxon>
    </lineage>
</organism>
<dbReference type="EMBL" id="JAIUJR010000015">
    <property type="protein sequence ID" value="MCA0133868.1"/>
    <property type="molecule type" value="Genomic_DNA"/>
</dbReference>